<feature type="compositionally biased region" description="Polar residues" evidence="1">
    <location>
        <begin position="1"/>
        <end position="26"/>
    </location>
</feature>
<evidence type="ECO:0000313" key="3">
    <source>
        <dbReference type="Proteomes" id="UP000246991"/>
    </source>
</evidence>
<reference evidence="2 3" key="1">
    <citation type="submission" date="2018-03" db="EMBL/GenBank/DDBJ databases">
        <title>Genomes of Pezizomycetes fungi and the evolution of truffles.</title>
        <authorList>
            <person name="Murat C."/>
            <person name="Payen T."/>
            <person name="Noel B."/>
            <person name="Kuo A."/>
            <person name="Martin F.M."/>
        </authorList>
    </citation>
    <scope>NUCLEOTIDE SEQUENCE [LARGE SCALE GENOMIC DNA]</scope>
    <source>
        <strain evidence="2">091103-1</strain>
    </source>
</reference>
<proteinExistence type="predicted"/>
<dbReference type="Proteomes" id="UP000246991">
    <property type="component" value="Unassembled WGS sequence"/>
</dbReference>
<name>A0A317SL07_9PEZI</name>
<gene>
    <name evidence="2" type="ORF">C7212DRAFT_325887</name>
</gene>
<sequence length="175" mass="20535">MNIARYSTTDQQSAVNGQSPRTSPSTIARPFRMREMPTTHERGHLPTYSTLPVPLTPHSTEPRDVVESDQLEAFRLHKHLLALQKFQYLMTLADKLLTAKQWDEMMEAMDRYAWKTDLTALWFKMRIVVDFLNYDLQMLWDWKEWTEEEDKEGRVISERGCAVGYFSVRGGGFER</sequence>
<dbReference type="AlphaFoldDB" id="A0A317SL07"/>
<accession>A0A317SL07</accession>
<evidence type="ECO:0000256" key="1">
    <source>
        <dbReference type="SAM" id="MobiDB-lite"/>
    </source>
</evidence>
<dbReference type="EMBL" id="PYWC01000053">
    <property type="protein sequence ID" value="PWW75008.1"/>
    <property type="molecule type" value="Genomic_DNA"/>
</dbReference>
<evidence type="ECO:0000313" key="2">
    <source>
        <dbReference type="EMBL" id="PWW75008.1"/>
    </source>
</evidence>
<feature type="region of interest" description="Disordered" evidence="1">
    <location>
        <begin position="1"/>
        <end position="27"/>
    </location>
</feature>
<keyword evidence="3" id="KW-1185">Reference proteome</keyword>
<protein>
    <submittedName>
        <fullName evidence="2">Uncharacterized protein</fullName>
    </submittedName>
</protein>
<organism evidence="2 3">
    <name type="scientific">Tuber magnatum</name>
    <name type="common">white Piedmont truffle</name>
    <dbReference type="NCBI Taxonomy" id="42249"/>
    <lineage>
        <taxon>Eukaryota</taxon>
        <taxon>Fungi</taxon>
        <taxon>Dikarya</taxon>
        <taxon>Ascomycota</taxon>
        <taxon>Pezizomycotina</taxon>
        <taxon>Pezizomycetes</taxon>
        <taxon>Pezizales</taxon>
        <taxon>Tuberaceae</taxon>
        <taxon>Tuber</taxon>
    </lineage>
</organism>
<dbReference type="OrthoDB" id="10506111at2759"/>
<comment type="caution">
    <text evidence="2">The sequence shown here is derived from an EMBL/GenBank/DDBJ whole genome shotgun (WGS) entry which is preliminary data.</text>
</comment>